<feature type="coiled-coil region" evidence="1">
    <location>
        <begin position="223"/>
        <end position="261"/>
    </location>
</feature>
<keyword evidence="3" id="KW-1133">Transmembrane helix</keyword>
<reference evidence="4 5" key="1">
    <citation type="submission" date="2020-02" db="EMBL/GenBank/DDBJ databases">
        <authorList>
            <person name="Babadi Z.K."/>
            <person name="Risdian C."/>
            <person name="Ebrahimipour G.H."/>
            <person name="Wink J."/>
        </authorList>
    </citation>
    <scope>NUCLEOTIDE SEQUENCE [LARGE SCALE GENOMIC DNA]</scope>
    <source>
        <strain evidence="4 5">ZKHCc1 1396</strain>
    </source>
</reference>
<dbReference type="PANTHER" id="PTHR32309:SF13">
    <property type="entry name" value="FERRIC ENTEROBACTIN TRANSPORT PROTEIN FEPE"/>
    <property type="match status" value="1"/>
</dbReference>
<dbReference type="Proteomes" id="UP001516472">
    <property type="component" value="Unassembled WGS sequence"/>
</dbReference>
<protein>
    <submittedName>
        <fullName evidence="4">Chain-length determining protein</fullName>
    </submittedName>
</protein>
<dbReference type="NCBIfam" id="NF041864">
    <property type="entry name" value="EpsV"/>
    <property type="match status" value="1"/>
</dbReference>
<evidence type="ECO:0000256" key="3">
    <source>
        <dbReference type="SAM" id="Phobius"/>
    </source>
</evidence>
<dbReference type="EMBL" id="JAAIYO010000011">
    <property type="protein sequence ID" value="MBE4752167.1"/>
    <property type="molecule type" value="Genomic_DNA"/>
</dbReference>
<comment type="caution">
    <text evidence="4">The sequence shown here is derived from an EMBL/GenBank/DDBJ whole genome shotgun (WGS) entry which is preliminary data.</text>
</comment>
<dbReference type="InterPro" id="IPR050445">
    <property type="entry name" value="Bact_polysacc_biosynth/exp"/>
</dbReference>
<keyword evidence="3" id="KW-0472">Membrane</keyword>
<feature type="transmembrane region" description="Helical" evidence="3">
    <location>
        <begin position="51"/>
        <end position="72"/>
    </location>
</feature>
<feature type="compositionally biased region" description="Pro residues" evidence="2">
    <location>
        <begin position="1"/>
        <end position="17"/>
    </location>
</feature>
<evidence type="ECO:0000313" key="4">
    <source>
        <dbReference type="EMBL" id="MBE4752167.1"/>
    </source>
</evidence>
<dbReference type="PANTHER" id="PTHR32309">
    <property type="entry name" value="TYROSINE-PROTEIN KINASE"/>
    <property type="match status" value="1"/>
</dbReference>
<feature type="region of interest" description="Disordered" evidence="2">
    <location>
        <begin position="1"/>
        <end position="21"/>
    </location>
</feature>
<evidence type="ECO:0000256" key="1">
    <source>
        <dbReference type="SAM" id="Coils"/>
    </source>
</evidence>
<name>A0ABR9PWP1_9BACT</name>
<dbReference type="RefSeq" id="WP_193429364.1">
    <property type="nucleotide sequence ID" value="NZ_JAAIYO010000011.1"/>
</dbReference>
<proteinExistence type="predicted"/>
<sequence>MTSPAPRPPPSAPPPHYVPEREETNAPADLIDWGFLFDGLGFVRRAVLRHWFLGLCIIVVMSALGSAAAKLMPRKYHVETRMLTYRNLIISSLVNPGRSIPVEADQPTRAAWEMVLSRGNLKSVIKNAKLIEYWDNMRSPLSRLKEQYTKKAPPPMSNEDKEEALIAMLENSLNVMAEGGSGTVTIGVDWSDPQMAFNIVEAAAQNFLDMRHESEMGAITESVNILKSQVENEAANIKQAINDLERAVKQADARRKKREADPKQASARQALLQTDHALAQLKFLVQAKRRAIRDVEDFRSRRLTELRSQLAEQRVVFSPQHPVIVDLEQRVATMQADSPQLISLRAEEQSLIQEYLRMGGTDVESATEGTSLAGFGGPMAGAMLGTPDDPEVAVATDRMRMVVMRHQEKLRRLDQAQTELEISKVSMKHRYSVLLPALFPEKPSKPNPKLIAIAGVVGGVALAVFAAVALDILRRRVLEKWQVERLLKLPVLAELERR</sequence>
<gene>
    <name evidence="4" type="ORF">G4177_28790</name>
</gene>
<feature type="transmembrane region" description="Helical" evidence="3">
    <location>
        <begin position="450"/>
        <end position="473"/>
    </location>
</feature>
<keyword evidence="5" id="KW-1185">Reference proteome</keyword>
<organism evidence="4 5">
    <name type="scientific">Corallococcus soli</name>
    <dbReference type="NCBI Taxonomy" id="2710757"/>
    <lineage>
        <taxon>Bacteria</taxon>
        <taxon>Pseudomonadati</taxon>
        <taxon>Myxococcota</taxon>
        <taxon>Myxococcia</taxon>
        <taxon>Myxococcales</taxon>
        <taxon>Cystobacterineae</taxon>
        <taxon>Myxococcaceae</taxon>
        <taxon>Corallococcus</taxon>
    </lineage>
</organism>
<keyword evidence="1" id="KW-0175">Coiled coil</keyword>
<evidence type="ECO:0000256" key="2">
    <source>
        <dbReference type="SAM" id="MobiDB-lite"/>
    </source>
</evidence>
<keyword evidence="3" id="KW-0812">Transmembrane</keyword>
<evidence type="ECO:0000313" key="5">
    <source>
        <dbReference type="Proteomes" id="UP001516472"/>
    </source>
</evidence>
<accession>A0ABR9PWP1</accession>